<dbReference type="RefSeq" id="WP_150074097.1">
    <property type="nucleotide sequence ID" value="NZ_VWOX01000001.1"/>
</dbReference>
<keyword evidence="3" id="KW-1185">Reference proteome</keyword>
<dbReference type="GO" id="GO:0016151">
    <property type="term" value="F:nickel cation binding"/>
    <property type="evidence" value="ECO:0007669"/>
    <property type="project" value="InterPro"/>
</dbReference>
<protein>
    <recommendedName>
        <fullName evidence="4">Nickel superoxide dismutase</fullName>
    </recommendedName>
</protein>
<reference evidence="2 3" key="1">
    <citation type="submission" date="2019-08" db="EMBL/GenBank/DDBJ databases">
        <authorList>
            <person name="Dhanesh K."/>
            <person name="Kumar G."/>
            <person name="Sasikala C."/>
            <person name="Venkata Ramana C."/>
        </authorList>
    </citation>
    <scope>NUCLEOTIDE SEQUENCE [LARGE SCALE GENOMIC DNA]</scope>
    <source>
        <strain evidence="2 3">JC645</strain>
    </source>
</reference>
<dbReference type="Gene3D" id="1.20.120.400">
    <property type="entry name" value="Nickel-containing superoxide dismutase"/>
    <property type="match status" value="1"/>
</dbReference>
<evidence type="ECO:0008006" key="4">
    <source>
        <dbReference type="Google" id="ProtNLM"/>
    </source>
</evidence>
<proteinExistence type="predicted"/>
<sequence>MNRMLTATLAMLVTASIAMAHCQVPCGIYGDQMRFEKMLEDEHTISKAQLQINELSEGKVTAQAVNQSVRWVTTKEDHATMIQETIASYFMAQRIKPDADNYQKSLMAAHKVMVAAMKCKQSADPATAEDLEKAIFDFYRAYEGKEPAFEHSH</sequence>
<accession>A0A5M6DLI2</accession>
<keyword evidence="1" id="KW-0732">Signal</keyword>
<evidence type="ECO:0000256" key="1">
    <source>
        <dbReference type="SAM" id="SignalP"/>
    </source>
</evidence>
<name>A0A5M6DLI2_9BACT</name>
<dbReference type="GO" id="GO:0004784">
    <property type="term" value="F:superoxide dismutase activity"/>
    <property type="evidence" value="ECO:0007669"/>
    <property type="project" value="InterPro"/>
</dbReference>
<evidence type="ECO:0000313" key="2">
    <source>
        <dbReference type="EMBL" id="KAA5546990.1"/>
    </source>
</evidence>
<evidence type="ECO:0000313" key="3">
    <source>
        <dbReference type="Proteomes" id="UP000324479"/>
    </source>
</evidence>
<dbReference type="Pfam" id="PF09055">
    <property type="entry name" value="Sod_Ni"/>
    <property type="match status" value="1"/>
</dbReference>
<dbReference type="SUPFAM" id="SSF109770">
    <property type="entry name" value="Nickel-containing superoxide dismutase, NiSOD"/>
    <property type="match status" value="1"/>
</dbReference>
<dbReference type="EMBL" id="VWOX01000001">
    <property type="protein sequence ID" value="KAA5546990.1"/>
    <property type="molecule type" value="Genomic_DNA"/>
</dbReference>
<dbReference type="Proteomes" id="UP000324479">
    <property type="component" value="Unassembled WGS sequence"/>
</dbReference>
<gene>
    <name evidence="2" type="ORF">FYK55_00800</name>
</gene>
<feature type="signal peptide" evidence="1">
    <location>
        <begin position="1"/>
        <end position="20"/>
    </location>
</feature>
<dbReference type="InterPro" id="IPR036502">
    <property type="entry name" value="NiSOD_sf"/>
</dbReference>
<dbReference type="InterPro" id="IPR014123">
    <property type="entry name" value="Superoxide_dismutase_Ni-type"/>
</dbReference>
<feature type="chain" id="PRO_5024404101" description="Nickel superoxide dismutase" evidence="1">
    <location>
        <begin position="21"/>
        <end position="153"/>
    </location>
</feature>
<dbReference type="AlphaFoldDB" id="A0A5M6DLI2"/>
<comment type="caution">
    <text evidence="2">The sequence shown here is derived from an EMBL/GenBank/DDBJ whole genome shotgun (WGS) entry which is preliminary data.</text>
</comment>
<organism evidence="2 3">
    <name type="scientific">Roseiconus nitratireducens</name>
    <dbReference type="NCBI Taxonomy" id="2605748"/>
    <lineage>
        <taxon>Bacteria</taxon>
        <taxon>Pseudomonadati</taxon>
        <taxon>Planctomycetota</taxon>
        <taxon>Planctomycetia</taxon>
        <taxon>Pirellulales</taxon>
        <taxon>Pirellulaceae</taxon>
        <taxon>Roseiconus</taxon>
    </lineage>
</organism>